<accession>A0A2W5TCX7</accession>
<reference evidence="1 2" key="1">
    <citation type="submission" date="2017-11" db="EMBL/GenBank/DDBJ databases">
        <title>Infants hospitalized years apart are colonized by the same room-sourced microbial strains.</title>
        <authorList>
            <person name="Brooks B."/>
            <person name="Olm M.R."/>
            <person name="Firek B.A."/>
            <person name="Baker R."/>
            <person name="Thomas B.C."/>
            <person name="Morowitz M.J."/>
            <person name="Banfield J.F."/>
        </authorList>
    </citation>
    <scope>NUCLEOTIDE SEQUENCE [LARGE SCALE GENOMIC DNA]</scope>
    <source>
        <strain evidence="1">S2_003_000_R3_20</strain>
    </source>
</reference>
<proteinExistence type="predicted"/>
<dbReference type="Pfam" id="PF03837">
    <property type="entry name" value="RecT"/>
    <property type="match status" value="1"/>
</dbReference>
<evidence type="ECO:0000313" key="1">
    <source>
        <dbReference type="EMBL" id="PZQ93477.1"/>
    </source>
</evidence>
<dbReference type="NCBIfam" id="TIGR01913">
    <property type="entry name" value="bet_lambda"/>
    <property type="match status" value="1"/>
</dbReference>
<protein>
    <submittedName>
        <fullName evidence="1">Phage recombination protein Bet</fullName>
    </submittedName>
</protein>
<name>A0A2W5TCX7_ACIJO</name>
<dbReference type="AlphaFoldDB" id="A0A2W5TCX7"/>
<organism evidence="1 2">
    <name type="scientific">Acinetobacter johnsonii</name>
    <dbReference type="NCBI Taxonomy" id="40214"/>
    <lineage>
        <taxon>Bacteria</taxon>
        <taxon>Pseudomonadati</taxon>
        <taxon>Pseudomonadota</taxon>
        <taxon>Gammaproteobacteria</taxon>
        <taxon>Moraxellales</taxon>
        <taxon>Moraxellaceae</taxon>
        <taxon>Acinetobacter</taxon>
    </lineage>
</organism>
<dbReference type="Proteomes" id="UP000249282">
    <property type="component" value="Unassembled WGS sequence"/>
</dbReference>
<dbReference type="InterPro" id="IPR018330">
    <property type="entry name" value="RecT_fam"/>
</dbReference>
<dbReference type="GO" id="GO:0003677">
    <property type="term" value="F:DNA binding"/>
    <property type="evidence" value="ECO:0007669"/>
    <property type="project" value="InterPro"/>
</dbReference>
<dbReference type="EMBL" id="QFQJ01000003">
    <property type="protein sequence ID" value="PZQ93477.1"/>
    <property type="molecule type" value="Genomic_DNA"/>
</dbReference>
<dbReference type="InterPro" id="IPR010183">
    <property type="entry name" value="Phage_lambda_Bet"/>
</dbReference>
<gene>
    <name evidence="1" type="primary">bet</name>
    <name evidence="1" type="ORF">DI542_01155</name>
</gene>
<dbReference type="GO" id="GO:0006310">
    <property type="term" value="P:DNA recombination"/>
    <property type="evidence" value="ECO:0007669"/>
    <property type="project" value="InterPro"/>
</dbReference>
<comment type="caution">
    <text evidence="1">The sequence shown here is derived from an EMBL/GenBank/DDBJ whole genome shotgun (WGS) entry which is preliminary data.</text>
</comment>
<evidence type="ECO:0000313" key="2">
    <source>
        <dbReference type="Proteomes" id="UP000249282"/>
    </source>
</evidence>
<sequence>MNAVAQVESQLGLSIKDYDLDESMWSALTSSIFPGAKPESIIMAVEYAKARNLDIMKKPCHIVPMHVKDSKTGQSQWRDVIMPSITEHRITATRTNQYAGQDAPVFGPMVDIKFGNVVHTVPESCTVTVYRIIHGDKVPFCHTEYFEEACATVKDGGLNSMWTKRKRGQLAKCAEAGALRKAFPEEIGNEYTVEEMQGKEITVGGSELFADTQKAIGSSVPTDYQEFEDEFLSHLQNEAQYGSNRLQEAYIALPKGDCKKHFWTTHSVALKQVAELADQALSHQGETYDHSPA</sequence>